<evidence type="ECO:0000313" key="1">
    <source>
        <dbReference type="EMBL" id="NHZ82135.1"/>
    </source>
</evidence>
<gene>
    <name evidence="1" type="ORF">F2P44_23060</name>
</gene>
<name>A0ABX0NJR0_9BURK</name>
<comment type="caution">
    <text evidence="1">The sequence shown here is derived from an EMBL/GenBank/DDBJ whole genome shotgun (WGS) entry which is preliminary data.</text>
</comment>
<reference evidence="1 2" key="1">
    <citation type="submission" date="2019-10" db="EMBL/GenBank/DDBJ databases">
        <title>Taxonomy of Antarctic Massilia spp.: description of Massilia rubra sp. nov., Massilia aquatica sp. nov., Massilia mucilaginosa sp. nov., Massilia frigida sp. nov. isolated from streams, lakes and regoliths.</title>
        <authorList>
            <person name="Holochova P."/>
            <person name="Sedlacek I."/>
            <person name="Kralova S."/>
            <person name="Maslanova I."/>
            <person name="Busse H.-J."/>
            <person name="Stankova E."/>
            <person name="Vrbovska V."/>
            <person name="Kovarovic V."/>
            <person name="Bartak M."/>
            <person name="Svec P."/>
            <person name="Pantucek R."/>
        </authorList>
    </citation>
    <scope>NUCLEOTIDE SEQUENCE [LARGE SCALE GENOMIC DNA]</scope>
    <source>
        <strain evidence="1 2">CCM 8695</strain>
    </source>
</reference>
<organism evidence="1 2">
    <name type="scientific">Massilia frigida</name>
    <dbReference type="NCBI Taxonomy" id="2609281"/>
    <lineage>
        <taxon>Bacteria</taxon>
        <taxon>Pseudomonadati</taxon>
        <taxon>Pseudomonadota</taxon>
        <taxon>Betaproteobacteria</taxon>
        <taxon>Burkholderiales</taxon>
        <taxon>Oxalobacteraceae</taxon>
        <taxon>Telluria group</taxon>
        <taxon>Massilia</taxon>
    </lineage>
</organism>
<dbReference type="Proteomes" id="UP000621455">
    <property type="component" value="Unassembled WGS sequence"/>
</dbReference>
<accession>A0ABX0NJR0</accession>
<dbReference type="EMBL" id="WHJG01000028">
    <property type="protein sequence ID" value="NHZ82135.1"/>
    <property type="molecule type" value="Genomic_DNA"/>
</dbReference>
<protein>
    <recommendedName>
        <fullName evidence="3">L,D-transpeptidase</fullName>
    </recommendedName>
</protein>
<proteinExistence type="predicted"/>
<evidence type="ECO:0000313" key="2">
    <source>
        <dbReference type="Proteomes" id="UP000621455"/>
    </source>
</evidence>
<sequence length="165" mass="18091">MSFVIIDKKNAKAFVFHPDGQLRGAAAVLLGEAIGDDSVPGIGERALSTILPEERTTPAGRFVARLDRNLQGKDILWVDYGAAISLHRVVTGNPKERRGKRLATPSSLDNRISYGCINVPVVFFNNVVTPAFKNTKGIVYILPETRPLLHVFADMRAAEQARLQP</sequence>
<keyword evidence="2" id="KW-1185">Reference proteome</keyword>
<evidence type="ECO:0008006" key="3">
    <source>
        <dbReference type="Google" id="ProtNLM"/>
    </source>
</evidence>